<feature type="signal peptide" evidence="3">
    <location>
        <begin position="1"/>
        <end position="27"/>
    </location>
</feature>
<keyword evidence="5" id="KW-1185">Reference proteome</keyword>
<proteinExistence type="predicted"/>
<reference evidence="4 5" key="1">
    <citation type="submission" date="2018-05" db="EMBL/GenBank/DDBJ databases">
        <title>Genome comparison of Eubacterium sp.</title>
        <authorList>
            <person name="Feng Y."/>
            <person name="Sanchez-Andrea I."/>
            <person name="Stams A.J.M."/>
            <person name="De Vos W.M."/>
        </authorList>
    </citation>
    <scope>NUCLEOTIDE SEQUENCE [LARGE SCALE GENOMIC DNA]</scope>
    <source>
        <strain evidence="4 5">YI</strain>
    </source>
</reference>
<feature type="coiled-coil region" evidence="1">
    <location>
        <begin position="636"/>
        <end position="663"/>
    </location>
</feature>
<keyword evidence="2" id="KW-0472">Membrane</keyword>
<keyword evidence="2" id="KW-1133">Transmembrane helix</keyword>
<dbReference type="KEGG" id="emt:CPZ25_008395"/>
<keyword evidence="3" id="KW-0732">Signal</keyword>
<evidence type="ECO:0000313" key="5">
    <source>
        <dbReference type="Proteomes" id="UP000218387"/>
    </source>
</evidence>
<evidence type="ECO:0000256" key="1">
    <source>
        <dbReference type="SAM" id="Coils"/>
    </source>
</evidence>
<organism evidence="4 5">
    <name type="scientific">Eubacterium maltosivorans</name>
    <dbReference type="NCBI Taxonomy" id="2041044"/>
    <lineage>
        <taxon>Bacteria</taxon>
        <taxon>Bacillati</taxon>
        <taxon>Bacillota</taxon>
        <taxon>Clostridia</taxon>
        <taxon>Eubacteriales</taxon>
        <taxon>Eubacteriaceae</taxon>
        <taxon>Eubacterium</taxon>
    </lineage>
</organism>
<protein>
    <recommendedName>
        <fullName evidence="6">DUF11 domain-containing protein</fullName>
    </recommendedName>
</protein>
<dbReference type="RefSeq" id="WP_096920362.1">
    <property type="nucleotide sequence ID" value="NZ_CP029487.1"/>
</dbReference>
<evidence type="ECO:0008006" key="6">
    <source>
        <dbReference type="Google" id="ProtNLM"/>
    </source>
</evidence>
<keyword evidence="2" id="KW-0812">Transmembrane</keyword>
<evidence type="ECO:0000313" key="4">
    <source>
        <dbReference type="EMBL" id="QCT71349.1"/>
    </source>
</evidence>
<feature type="transmembrane region" description="Helical" evidence="2">
    <location>
        <begin position="135"/>
        <end position="153"/>
    </location>
</feature>
<gene>
    <name evidence="4" type="ORF">CPZ25_008395</name>
</gene>
<evidence type="ECO:0000256" key="3">
    <source>
        <dbReference type="SAM" id="SignalP"/>
    </source>
</evidence>
<dbReference type="Proteomes" id="UP000218387">
    <property type="component" value="Chromosome"/>
</dbReference>
<evidence type="ECO:0000256" key="2">
    <source>
        <dbReference type="SAM" id="Phobius"/>
    </source>
</evidence>
<feature type="transmembrane region" description="Helical" evidence="2">
    <location>
        <begin position="160"/>
        <end position="179"/>
    </location>
</feature>
<keyword evidence="1" id="KW-0175">Coiled coil</keyword>
<dbReference type="AlphaFoldDB" id="A0A4P9C764"/>
<dbReference type="EMBL" id="CP029487">
    <property type="protein sequence ID" value="QCT71349.1"/>
    <property type="molecule type" value="Genomic_DNA"/>
</dbReference>
<sequence>MKKFKTVLSTISILFVVLLFGNLSVFAQDSDTGPPEGYPPTQLYFNKDSVKDGEQVTATLELNNQTNADLMNVTLETSLPEGLYSENTTRTYDKIAAGQKIIHSFTIQAGEKSSVIPVSLSSIPSTPITGTPSKIGIGIVLTAAFIVFGVWLCKRKKGQMAISLALCLLLTTQLLMTAFPSSVHAEEENDADTLLSDEIENLSYSVNNNLIVNEVNETILTTISIGSVESVELPEIGFEVLQSNSSVAAGAAFFDVIISSQSDPFSDHIKAEDIVLKNAFENAKIDAINLLDDHTLSLGLTGPLDKEDESNGLLELNKECFKQDGEKQGRLMVDVSSPLPCFAEGTENVHFNESGQAVLQFNIDTAQFSQTANASAFTFDDPAIQPVNLTVPSTLSGRDGLLEVSINGAESKTDIMNALRGATMTIDGSALNCDSLTLPLKLEEERISTDLILASAVPSSEKETQATAEFTGLVSSLNGSVDLSQGGIALAGEPQPGVSISPLKVSEDSNNHFSFTVTIDDPELPNWAKEDEGLETFFAYWAYSQKLYLDTGCVTDAYGVPVQASEYAMVVYESDVSEDAPLASNASGKDIASKSFTYTSKILNIVNSFVKDAPWAGVAGILGLGGDALSSGSGGMGEIKENLIALNAEVAELNKKTDAISQDLKYLVNHIKDTEMRNKVSAFGKEADRLSWTVNKINSQENNAIANLMEVTDTASNEYHTYVNQINNTVAYSAGGGDTFAKDTLAFGKSILGDNFMESDSTLDVYVNLYNSRCNWASQTINPKSNFLAYANSLYLKAYMMSMCYMQSSNTNHQYDHAIDEMKTQFQAFLEKSDVYNNAMVLPEGKDINLIDGKEYSYNGLYSYNLQNHFERSFPGRMFSTSYISSKPMYIKSFTELVRNTFEARNKSFNKINKNPDMETLIAMKSRLNSSGKTSILEELTDLGFSTRGGKVLYIGNSSLIDEDLTPSISMGYEYGAKAAYRFYGDVFNLETGTAQENEHLFDVNVSAFAYKKWDAKISLNLLPDKIISFYRIER</sequence>
<feature type="chain" id="PRO_5020522398" description="DUF11 domain-containing protein" evidence="3">
    <location>
        <begin position="28"/>
        <end position="1035"/>
    </location>
</feature>
<name>A0A4P9C764_EUBML</name>
<accession>A0A4P9C764</accession>